<feature type="compositionally biased region" description="Basic and acidic residues" evidence="1">
    <location>
        <begin position="231"/>
        <end position="241"/>
    </location>
</feature>
<accession>Q8LT53</accession>
<organism evidence="2 3">
    <name type="scientific">Vibrio phage VpV262</name>
    <dbReference type="NCBI Taxonomy" id="2907796"/>
    <lineage>
        <taxon>Viruses</taxon>
        <taxon>Duplodnaviria</taxon>
        <taxon>Heunggongvirae</taxon>
        <taxon>Uroviricota</taxon>
        <taxon>Caudoviricetes</taxon>
        <taxon>Zobellviridae</taxon>
        <taxon>Vipivirus</taxon>
        <taxon>Vipivirus canadense</taxon>
    </lineage>
</organism>
<evidence type="ECO:0000256" key="1">
    <source>
        <dbReference type="SAM" id="MobiDB-lite"/>
    </source>
</evidence>
<reference evidence="2 3" key="1">
    <citation type="journal article" date="2003" name="Virology">
        <title>The complete sequence of marine bacteriophage VpV262 infecting vibrio parahaemolyticus indicates that an ancestral component of a T7 viral supergroup is widespread in the marine environment.</title>
        <authorList>
            <person name="Hardies S.C."/>
            <person name="Comeau A.M."/>
            <person name="Serwer P."/>
            <person name="Suttle C.A."/>
        </authorList>
    </citation>
    <scope>NUCLEOTIDE SEQUENCE</scope>
</reference>
<proteinExistence type="predicted"/>
<sequence>MPKRTLLQIVKKMAQKTGSDEVTSLSEDSIEIQDMVDCALEVLEDIIYRNDWEFLKDRPAQLEAGTNAIELSIPDNVRKIQTLRYRYEDAGVQNCFRTLRYMYPHEFMERLQNNKPTDPDTTTVTINGVELYPKTNRHPRYWTSFDEQNVVLDSYDATQNPTGVDATDSAIIATLYLDFTGSDADSWVAPIPESLFTLWEQEAVAEAFVQFRQTENPRAERRSRRTYVQQIKKEPVTHKDEGSDEVNYGR</sequence>
<dbReference type="OrthoDB" id="12825at10239"/>
<protein>
    <submittedName>
        <fullName evidence="2">Uncharacterized protein</fullName>
    </submittedName>
</protein>
<name>Q8LT53_9CAUD</name>
<feature type="region of interest" description="Disordered" evidence="1">
    <location>
        <begin position="215"/>
        <end position="250"/>
    </location>
</feature>
<dbReference type="GeneID" id="956053"/>
<dbReference type="EMBL" id="AY095314">
    <property type="protein sequence ID" value="AAM28408.1"/>
    <property type="molecule type" value="Genomic_DNA"/>
</dbReference>
<evidence type="ECO:0000313" key="3">
    <source>
        <dbReference type="Proteomes" id="UP000001794"/>
    </source>
</evidence>
<dbReference type="RefSeq" id="NP_640312.1">
    <property type="nucleotide sequence ID" value="NC_003907.2"/>
</dbReference>
<evidence type="ECO:0000313" key="2">
    <source>
        <dbReference type="EMBL" id="AAM28408.1"/>
    </source>
</evidence>
<dbReference type="Proteomes" id="UP000001794">
    <property type="component" value="Segment"/>
</dbReference>
<dbReference type="KEGG" id="vg:956053"/>
<keyword evidence="3" id="KW-1185">Reference proteome</keyword>